<accession>A0ABN0ZLV0</accession>
<keyword evidence="3" id="KW-0238">DNA-binding</keyword>
<evidence type="ECO:0000313" key="7">
    <source>
        <dbReference type="Proteomes" id="UP001500909"/>
    </source>
</evidence>
<evidence type="ECO:0000259" key="5">
    <source>
        <dbReference type="PROSITE" id="PS50931"/>
    </source>
</evidence>
<evidence type="ECO:0000256" key="3">
    <source>
        <dbReference type="ARBA" id="ARBA00023125"/>
    </source>
</evidence>
<sequence>MLVMRSIAIHDGWVELRQLTYVVAVAETGSFTRAAHRCFVVQSALSHQIARLEQELGTRLFERTSRRVRVTAAGEAFLGPAREALAAVERAGAEAVACGSEVRGRLSLGIIAPLTAVDLPGLLAAYRGRHPDVHVTLRARPVRDLLQQVREDALDLAFVDMGPGRLPTGLTGRELAHEDLVAIVPHGHRLADTAQATLGRLAEETMVDMPPGSGIRRHNDTAFATAGVPRTVAFEADTMALLEELVGRGLGIGLVPAAAATRMPQVSAVTVTDVAPRTVGAVWKASTATPAARAFLQLLRHHIPHMSPSFPEGDAPGTARGAPS</sequence>
<dbReference type="Proteomes" id="UP001500909">
    <property type="component" value="Unassembled WGS sequence"/>
</dbReference>
<dbReference type="InterPro" id="IPR036388">
    <property type="entry name" value="WH-like_DNA-bd_sf"/>
</dbReference>
<keyword evidence="2" id="KW-0805">Transcription regulation</keyword>
<dbReference type="Gene3D" id="3.40.190.290">
    <property type="match status" value="1"/>
</dbReference>
<dbReference type="PRINTS" id="PR00039">
    <property type="entry name" value="HTHLYSR"/>
</dbReference>
<dbReference type="PROSITE" id="PS50931">
    <property type="entry name" value="HTH_LYSR"/>
    <property type="match status" value="1"/>
</dbReference>
<reference evidence="6 7" key="1">
    <citation type="journal article" date="2019" name="Int. J. Syst. Evol. Microbiol.">
        <title>The Global Catalogue of Microorganisms (GCM) 10K type strain sequencing project: providing services to taxonomists for standard genome sequencing and annotation.</title>
        <authorList>
            <consortium name="The Broad Institute Genomics Platform"/>
            <consortium name="The Broad Institute Genome Sequencing Center for Infectious Disease"/>
            <person name="Wu L."/>
            <person name="Ma J."/>
        </authorList>
    </citation>
    <scope>NUCLEOTIDE SEQUENCE [LARGE SCALE GENOMIC DNA]</scope>
    <source>
        <strain evidence="6 7">JCM 4805</strain>
    </source>
</reference>
<dbReference type="InterPro" id="IPR000847">
    <property type="entry name" value="LysR_HTH_N"/>
</dbReference>
<dbReference type="SUPFAM" id="SSF46785">
    <property type="entry name" value="Winged helix' DNA-binding domain"/>
    <property type="match status" value="1"/>
</dbReference>
<comment type="caution">
    <text evidence="6">The sequence shown here is derived from an EMBL/GenBank/DDBJ whole genome shotgun (WGS) entry which is preliminary data.</text>
</comment>
<name>A0ABN0ZLV0_9ACTN</name>
<dbReference type="CDD" id="cd08436">
    <property type="entry name" value="PBP2_LTTR_like_3"/>
    <property type="match status" value="1"/>
</dbReference>
<dbReference type="PANTHER" id="PTHR30346:SF30">
    <property type="entry name" value="SMALL NEUTRAL PROTEASE REGULATORY PROTEIN"/>
    <property type="match status" value="1"/>
</dbReference>
<protein>
    <submittedName>
        <fullName evidence="6">LysR family transcriptional regulator</fullName>
    </submittedName>
</protein>
<dbReference type="PANTHER" id="PTHR30346">
    <property type="entry name" value="TRANSCRIPTIONAL DUAL REGULATOR HCAR-RELATED"/>
    <property type="match status" value="1"/>
</dbReference>
<dbReference type="InterPro" id="IPR005119">
    <property type="entry name" value="LysR_subst-bd"/>
</dbReference>
<proteinExistence type="inferred from homology"/>
<organism evidence="6 7">
    <name type="scientific">Streptomyces olivaceiscleroticus</name>
    <dbReference type="NCBI Taxonomy" id="68245"/>
    <lineage>
        <taxon>Bacteria</taxon>
        <taxon>Bacillati</taxon>
        <taxon>Actinomycetota</taxon>
        <taxon>Actinomycetes</taxon>
        <taxon>Kitasatosporales</taxon>
        <taxon>Streptomycetaceae</taxon>
        <taxon>Streptomyces</taxon>
    </lineage>
</organism>
<dbReference type="Pfam" id="PF00126">
    <property type="entry name" value="HTH_1"/>
    <property type="match status" value="1"/>
</dbReference>
<comment type="similarity">
    <text evidence="1">Belongs to the LysR transcriptional regulatory family.</text>
</comment>
<gene>
    <name evidence="6" type="ORF">GCM10010361_14960</name>
</gene>
<evidence type="ECO:0000256" key="2">
    <source>
        <dbReference type="ARBA" id="ARBA00023015"/>
    </source>
</evidence>
<evidence type="ECO:0000256" key="1">
    <source>
        <dbReference type="ARBA" id="ARBA00009437"/>
    </source>
</evidence>
<keyword evidence="7" id="KW-1185">Reference proteome</keyword>
<dbReference type="Pfam" id="PF03466">
    <property type="entry name" value="LysR_substrate"/>
    <property type="match status" value="1"/>
</dbReference>
<dbReference type="Gene3D" id="1.10.10.10">
    <property type="entry name" value="Winged helix-like DNA-binding domain superfamily/Winged helix DNA-binding domain"/>
    <property type="match status" value="1"/>
</dbReference>
<dbReference type="EMBL" id="BAAABY010000009">
    <property type="protein sequence ID" value="GAA0451881.1"/>
    <property type="molecule type" value="Genomic_DNA"/>
</dbReference>
<keyword evidence="4" id="KW-0804">Transcription</keyword>
<evidence type="ECO:0000313" key="6">
    <source>
        <dbReference type="EMBL" id="GAA0451881.1"/>
    </source>
</evidence>
<dbReference type="InterPro" id="IPR036390">
    <property type="entry name" value="WH_DNA-bd_sf"/>
</dbReference>
<dbReference type="SUPFAM" id="SSF53850">
    <property type="entry name" value="Periplasmic binding protein-like II"/>
    <property type="match status" value="1"/>
</dbReference>
<feature type="domain" description="HTH lysR-type" evidence="5">
    <location>
        <begin position="14"/>
        <end position="71"/>
    </location>
</feature>
<evidence type="ECO:0000256" key="4">
    <source>
        <dbReference type="ARBA" id="ARBA00023163"/>
    </source>
</evidence>